<dbReference type="InterPro" id="IPR000172">
    <property type="entry name" value="GMC_OxRdtase_N"/>
</dbReference>
<dbReference type="OrthoDB" id="269227at2759"/>
<feature type="non-terminal residue" evidence="6">
    <location>
        <position position="659"/>
    </location>
</feature>
<dbReference type="AlphaFoldDB" id="A0A371FEP8"/>
<evidence type="ECO:0000256" key="3">
    <source>
        <dbReference type="ARBA" id="ARBA00022729"/>
    </source>
</evidence>
<dbReference type="STRING" id="157652.A0A371FEP8"/>
<dbReference type="InterPro" id="IPR036188">
    <property type="entry name" value="FAD/NAD-bd_sf"/>
</dbReference>
<evidence type="ECO:0000256" key="4">
    <source>
        <dbReference type="ARBA" id="ARBA00022827"/>
    </source>
</evidence>
<organism evidence="6 7">
    <name type="scientific">Mucuna pruriens</name>
    <name type="common">Velvet bean</name>
    <name type="synonym">Dolichos pruriens</name>
    <dbReference type="NCBI Taxonomy" id="157652"/>
    <lineage>
        <taxon>Eukaryota</taxon>
        <taxon>Viridiplantae</taxon>
        <taxon>Streptophyta</taxon>
        <taxon>Embryophyta</taxon>
        <taxon>Tracheophyta</taxon>
        <taxon>Spermatophyta</taxon>
        <taxon>Magnoliopsida</taxon>
        <taxon>eudicotyledons</taxon>
        <taxon>Gunneridae</taxon>
        <taxon>Pentapetalae</taxon>
        <taxon>rosids</taxon>
        <taxon>fabids</taxon>
        <taxon>Fabales</taxon>
        <taxon>Fabaceae</taxon>
        <taxon>Papilionoideae</taxon>
        <taxon>50 kb inversion clade</taxon>
        <taxon>NPAAA clade</taxon>
        <taxon>indigoferoid/millettioid clade</taxon>
        <taxon>Phaseoleae</taxon>
        <taxon>Mucuna</taxon>
    </lineage>
</organism>
<dbReference type="Proteomes" id="UP000257109">
    <property type="component" value="Unassembled WGS sequence"/>
</dbReference>
<dbReference type="PROSITE" id="PS00624">
    <property type="entry name" value="GMC_OXRED_2"/>
    <property type="match status" value="1"/>
</dbReference>
<protein>
    <submittedName>
        <fullName evidence="6">Protein HOTHEAD</fullName>
    </submittedName>
</protein>
<dbReference type="PANTHER" id="PTHR45968:SF31">
    <property type="entry name" value="GLUCOSE-METHANOL-CHOLINE (GMC) OXIDOREDUCTASE FAMILY PROTEIN"/>
    <property type="match status" value="1"/>
</dbReference>
<feature type="domain" description="Glucose-methanol-choline oxidoreductase N-terminal" evidence="5">
    <location>
        <begin position="295"/>
        <end position="309"/>
    </location>
</feature>
<comment type="cofactor">
    <cofactor evidence="1">
        <name>FAD</name>
        <dbReference type="ChEBI" id="CHEBI:57692"/>
    </cofactor>
</comment>
<keyword evidence="7" id="KW-1185">Reference proteome</keyword>
<keyword evidence="3" id="KW-0732">Signal</keyword>
<proteinExistence type="predicted"/>
<keyword evidence="4" id="KW-0274">FAD</keyword>
<dbReference type="Gene3D" id="3.50.50.60">
    <property type="entry name" value="FAD/NAD(P)-binding domain"/>
    <property type="match status" value="1"/>
</dbReference>
<dbReference type="SUPFAM" id="SSF54373">
    <property type="entry name" value="FAD-linked reductases, C-terminal domain"/>
    <property type="match status" value="1"/>
</dbReference>
<reference evidence="6" key="1">
    <citation type="submission" date="2018-05" db="EMBL/GenBank/DDBJ databases">
        <title>Draft genome of Mucuna pruriens seed.</title>
        <authorList>
            <person name="Nnadi N.E."/>
            <person name="Vos R."/>
            <person name="Hasami M.H."/>
            <person name="Devisetty U.K."/>
            <person name="Aguiy J.C."/>
        </authorList>
    </citation>
    <scope>NUCLEOTIDE SEQUENCE [LARGE SCALE GENOMIC DNA]</scope>
    <source>
        <strain evidence="6">JCA_2017</strain>
    </source>
</reference>
<evidence type="ECO:0000259" key="5">
    <source>
        <dbReference type="PROSITE" id="PS00624"/>
    </source>
</evidence>
<dbReference type="InterPro" id="IPR051871">
    <property type="entry name" value="GMC_Oxidoreductase-Related"/>
</dbReference>
<evidence type="ECO:0000313" key="6">
    <source>
        <dbReference type="EMBL" id="RDX76746.1"/>
    </source>
</evidence>
<dbReference type="EMBL" id="QJKJ01009398">
    <property type="protein sequence ID" value="RDX76746.1"/>
    <property type="molecule type" value="Genomic_DNA"/>
</dbReference>
<dbReference type="InterPro" id="IPR007867">
    <property type="entry name" value="GMC_OxRtase_C"/>
</dbReference>
<comment type="caution">
    <text evidence="6">The sequence shown here is derived from an EMBL/GenBank/DDBJ whole genome shotgun (WGS) entry which is preliminary data.</text>
</comment>
<keyword evidence="2" id="KW-0285">Flavoprotein</keyword>
<gene>
    <name evidence="6" type="primary">HTH</name>
    <name evidence="6" type="ORF">CR513_43228</name>
</gene>
<dbReference type="Pfam" id="PF05199">
    <property type="entry name" value="GMC_oxred_C"/>
    <property type="match status" value="1"/>
</dbReference>
<accession>A0A371FEP8</accession>
<evidence type="ECO:0000256" key="1">
    <source>
        <dbReference type="ARBA" id="ARBA00001974"/>
    </source>
</evidence>
<dbReference type="GO" id="GO:0016614">
    <property type="term" value="F:oxidoreductase activity, acting on CH-OH group of donors"/>
    <property type="evidence" value="ECO:0007669"/>
    <property type="project" value="InterPro"/>
</dbReference>
<dbReference type="PANTHER" id="PTHR45968">
    <property type="entry name" value="OSJNBA0019K04.7 PROTEIN"/>
    <property type="match status" value="1"/>
</dbReference>
<dbReference type="SUPFAM" id="SSF51905">
    <property type="entry name" value="FAD/NAD(P)-binding domain"/>
    <property type="match status" value="1"/>
</dbReference>
<evidence type="ECO:0000256" key="2">
    <source>
        <dbReference type="ARBA" id="ARBA00022630"/>
    </source>
</evidence>
<sequence>MGWVLEQFIRAFLVGCMFLSGLSYFDKVSLWNSLISWYVCVDAASKYTFVREATFAPAISSYDYIVIGGGSCGCPLAATLSQGARVLVLERGGSPYTNPEQINMKNFVNTLSEISPSSFSQPFISRDGVLNSRARVLGGGSVLNAGFYSRASSSYIRESGWNESLAMDSYEWVEEKLVFEPPMMQWQSAVRDGLLEVGVLPYNGFTFDHLYGTKVGGTIFDKDGNRHTAADLFEYADPKRISVYLHATVHKILFKYNTEKRRPQAYGVIFKDAFGVMHRAYLSKKPRNEIILSAGAIGSPQLLMLSGIGPANHIEAHGIKVVLDQPLVGQGMADNPMNLLVVPSPVPVEVSLIETVGITNFGSFIETTSGLSLGHSWSERLQGIFEFVANQSGEAWTFSPEAEESIADTIRSLANPSLKGGIIIEKITGPRSTGHLEIISTNPNDNPSVTFNYFQDPEDLRICVQGMKTIIDLINSKAFSKFRYHNMPVQALIDLMLHIPMNLRPKHANAAFSLEQYCIDTVLTIWHYHGGCQSGKVVDHNYKVIGVEALRVIDGSTFSRSPGTNPQATIMMLGRYMGEKIIRKRFFRGRKKNKDKDKKATRISSQGIHSITLKHMLIGTGLCHFYEEDICIRSKIRQTRKETAEKGYPIIHQKKKVKF</sequence>
<evidence type="ECO:0000313" key="7">
    <source>
        <dbReference type="Proteomes" id="UP000257109"/>
    </source>
</evidence>
<dbReference type="Gene3D" id="3.30.410.40">
    <property type="match status" value="1"/>
</dbReference>
<dbReference type="GO" id="GO:0050660">
    <property type="term" value="F:flavin adenine dinucleotide binding"/>
    <property type="evidence" value="ECO:0007669"/>
    <property type="project" value="InterPro"/>
</dbReference>
<dbReference type="Pfam" id="PF00732">
    <property type="entry name" value="GMC_oxred_N"/>
    <property type="match status" value="1"/>
</dbReference>
<name>A0A371FEP8_MUCPR</name>